<comment type="similarity">
    <text evidence="1 4">Belongs to the glycosyl hydrolase 1 family.</text>
</comment>
<evidence type="ECO:0000256" key="4">
    <source>
        <dbReference type="RuleBase" id="RU003690"/>
    </source>
</evidence>
<dbReference type="PRINTS" id="PR00131">
    <property type="entry name" value="GLHYDRLASE1"/>
</dbReference>
<dbReference type="Pfam" id="PF00232">
    <property type="entry name" value="Glyco_hydro_1"/>
    <property type="match status" value="1"/>
</dbReference>
<dbReference type="FunFam" id="3.20.20.80:FF:000004">
    <property type="entry name" value="Beta-glucosidase 6-phospho-beta-glucosidase"/>
    <property type="match status" value="1"/>
</dbReference>
<dbReference type="STRING" id="1423818.FC88_GL001836"/>
<dbReference type="RefSeq" id="WP_057816058.1">
    <property type="nucleotide sequence ID" value="NZ_CP040736.1"/>
</dbReference>
<proteinExistence type="inferred from homology"/>
<dbReference type="PANTHER" id="PTHR10353">
    <property type="entry name" value="GLYCOSYL HYDROLASE"/>
    <property type="match status" value="1"/>
</dbReference>
<dbReference type="AlphaFoldDB" id="A0A5B7SYZ6"/>
<dbReference type="InterPro" id="IPR001360">
    <property type="entry name" value="Glyco_hydro_1"/>
</dbReference>
<dbReference type="KEGG" id="lft:FG051_05795"/>
<dbReference type="InterPro" id="IPR033132">
    <property type="entry name" value="GH_1_N_CS"/>
</dbReference>
<dbReference type="EMBL" id="CP040736">
    <property type="protein sequence ID" value="QCX24653.1"/>
    <property type="molecule type" value="Genomic_DNA"/>
</dbReference>
<evidence type="ECO:0000256" key="3">
    <source>
        <dbReference type="ARBA" id="ARBA00023295"/>
    </source>
</evidence>
<accession>A0A5B7SYZ6</accession>
<protein>
    <submittedName>
        <fullName evidence="5">Glycosyl hydrolase family protein</fullName>
    </submittedName>
</protein>
<evidence type="ECO:0000313" key="5">
    <source>
        <dbReference type="EMBL" id="QCX24653.1"/>
    </source>
</evidence>
<keyword evidence="2 5" id="KW-0378">Hydrolase</keyword>
<dbReference type="Gene3D" id="3.20.20.80">
    <property type="entry name" value="Glycosidases"/>
    <property type="match status" value="1"/>
</dbReference>
<name>A0A5B7SYZ6_9LACO</name>
<keyword evidence="3" id="KW-0326">Glycosidase</keyword>
<dbReference type="PANTHER" id="PTHR10353:SF122">
    <property type="entry name" value="6-PHOSPHO-BETA-GLUCOSIDASE ASCB-RELATED"/>
    <property type="match status" value="1"/>
</dbReference>
<dbReference type="InterPro" id="IPR017853">
    <property type="entry name" value="GH"/>
</dbReference>
<reference evidence="5 6" key="1">
    <citation type="submission" date="2019-05" db="EMBL/GenBank/DDBJ databases">
        <title>Genome Sequence of Lactobacillus futsaii Y97, a Potential Probiotic Strain Isolated from the Futsai of Taiwan.</title>
        <authorList>
            <person name="Du X."/>
        </authorList>
    </citation>
    <scope>NUCLEOTIDE SEQUENCE [LARGE SCALE GENOMIC DNA]</scope>
    <source>
        <strain evidence="5 6">Y97</strain>
    </source>
</reference>
<dbReference type="GO" id="GO:0005829">
    <property type="term" value="C:cytosol"/>
    <property type="evidence" value="ECO:0007669"/>
    <property type="project" value="TreeGrafter"/>
</dbReference>
<evidence type="ECO:0000256" key="1">
    <source>
        <dbReference type="ARBA" id="ARBA00010838"/>
    </source>
</evidence>
<dbReference type="GO" id="GO:0008422">
    <property type="term" value="F:beta-glucosidase activity"/>
    <property type="evidence" value="ECO:0007669"/>
    <property type="project" value="TreeGrafter"/>
</dbReference>
<gene>
    <name evidence="5" type="ORF">FG051_05795</name>
</gene>
<evidence type="ECO:0000313" key="6">
    <source>
        <dbReference type="Proteomes" id="UP000310673"/>
    </source>
</evidence>
<dbReference type="Proteomes" id="UP000310673">
    <property type="component" value="Chromosome"/>
</dbReference>
<dbReference type="PROSITE" id="PS00653">
    <property type="entry name" value="GLYCOSYL_HYDROL_F1_2"/>
    <property type="match status" value="1"/>
</dbReference>
<dbReference type="SUPFAM" id="SSF51445">
    <property type="entry name" value="(Trans)glycosidases"/>
    <property type="match status" value="1"/>
</dbReference>
<dbReference type="GO" id="GO:0016052">
    <property type="term" value="P:carbohydrate catabolic process"/>
    <property type="evidence" value="ECO:0007669"/>
    <property type="project" value="TreeGrafter"/>
</dbReference>
<sequence>MSNFPKNFLWGGATAANQYEGGFDEDGKTLSVMDILPDEAHGRKQAMKHPLETMKKKYDFYPNRVSIDGYHHWEEDLELLAGMGFNIYRMSVSWPRIFPKANMDKPNEDGLKFYDKVIKKANELGMQVLITIDHFDTPMWAVEEFNGWADRRMIDEYLKLAKLLFTRYKDQVKYWITFNEINMLLHYPLFGAGLDLTGDPNPKQTQYQAAHYQLVASAKAVTMGHKINPNFMIGSMIAGICNYAYTPYPQDVLQKQKVMRESYFFPDVQARGYYPRYAKKFFEDNNIKLDITDDDLEALKDTVDYVSFSYYSSGVITTDKRLLGNTASSNFASTFSDSVINPYLKASDWGWIIDPVGLRITMNDMYDRYQKPLMVVENGLGAIDHVTDDDKIHDDYRIKYHKEHLEQMGLAIRDGVECLGYTMWGPIDLVSVSTGEMSKRYGFIYVDRDNDGNGTNKRLKKDSYYWYKKAVESNGEDLD</sequence>
<organism evidence="5 6">
    <name type="scientific">Companilactobacillus futsaii</name>
    <dbReference type="NCBI Taxonomy" id="938155"/>
    <lineage>
        <taxon>Bacteria</taxon>
        <taxon>Bacillati</taxon>
        <taxon>Bacillota</taxon>
        <taxon>Bacilli</taxon>
        <taxon>Lactobacillales</taxon>
        <taxon>Lactobacillaceae</taxon>
        <taxon>Companilactobacillus</taxon>
    </lineage>
</organism>
<evidence type="ECO:0000256" key="2">
    <source>
        <dbReference type="ARBA" id="ARBA00022801"/>
    </source>
</evidence>